<accession>A0A4Q9H4Z0</accession>
<reference evidence="5 6" key="1">
    <citation type="submission" date="2019-02" db="EMBL/GenBank/DDBJ databases">
        <title>Aquabacterium sp. strain KMB7.</title>
        <authorList>
            <person name="Chen W.-M."/>
        </authorList>
    </citation>
    <scope>NUCLEOTIDE SEQUENCE [LARGE SCALE GENOMIC DNA]</scope>
    <source>
        <strain evidence="5 6">KMB7</strain>
    </source>
</reference>
<evidence type="ECO:0000256" key="3">
    <source>
        <dbReference type="ARBA" id="ARBA00038054"/>
    </source>
</evidence>
<evidence type="ECO:0000313" key="6">
    <source>
        <dbReference type="Proteomes" id="UP000292120"/>
    </source>
</evidence>
<keyword evidence="2" id="KW-0285">Flavoprotein</keyword>
<evidence type="ECO:0000256" key="2">
    <source>
        <dbReference type="ARBA" id="ARBA00022630"/>
    </source>
</evidence>
<sequence>MNTATASPVWLDRPEWLTPVPLPQAYRLINHGPTVLVSTAHGERCNVMAAAWNMPLDFNPPKVAVVVDRNTLTREWLEASGEFVLNVPVAGQADAVRRVGTETGRTLDKWRDAGLQAHRAEQVRAPLVAGCVAWLECRCLPEPEVLARHDLVLAEVVAAWADARAYASGRWLPLQPAQHMLHHIAGGEFFQTGSERSVPGVGPSGELPSEKA</sequence>
<protein>
    <submittedName>
        <fullName evidence="5">Flavin reductase</fullName>
    </submittedName>
</protein>
<dbReference type="SUPFAM" id="SSF50475">
    <property type="entry name" value="FMN-binding split barrel"/>
    <property type="match status" value="1"/>
</dbReference>
<evidence type="ECO:0000256" key="1">
    <source>
        <dbReference type="ARBA" id="ARBA00001917"/>
    </source>
</evidence>
<gene>
    <name evidence="5" type="ORF">EYS42_05415</name>
</gene>
<dbReference type="InterPro" id="IPR002563">
    <property type="entry name" value="Flavin_Rdtase-like_dom"/>
</dbReference>
<dbReference type="PANTHER" id="PTHR43567">
    <property type="entry name" value="FLAVOREDOXIN-RELATED-RELATED"/>
    <property type="match status" value="1"/>
</dbReference>
<comment type="cofactor">
    <cofactor evidence="1">
        <name>FMN</name>
        <dbReference type="ChEBI" id="CHEBI:58210"/>
    </cofactor>
</comment>
<dbReference type="SMART" id="SM00903">
    <property type="entry name" value="Flavin_Reduct"/>
    <property type="match status" value="1"/>
</dbReference>
<dbReference type="OrthoDB" id="9792436at2"/>
<feature type="domain" description="Flavin reductase like" evidence="4">
    <location>
        <begin position="27"/>
        <end position="168"/>
    </location>
</feature>
<dbReference type="PANTHER" id="PTHR43567:SF1">
    <property type="entry name" value="FLAVOREDOXIN"/>
    <property type="match status" value="1"/>
</dbReference>
<keyword evidence="6" id="KW-1185">Reference proteome</keyword>
<comment type="similarity">
    <text evidence="3">Belongs to the flavoredoxin family.</text>
</comment>
<dbReference type="Pfam" id="PF01613">
    <property type="entry name" value="Flavin_Reduct"/>
    <property type="match status" value="1"/>
</dbReference>
<evidence type="ECO:0000313" key="5">
    <source>
        <dbReference type="EMBL" id="TBO32620.1"/>
    </source>
</evidence>
<dbReference type="RefSeq" id="WP_130966832.1">
    <property type="nucleotide sequence ID" value="NZ_SIXI01000002.1"/>
</dbReference>
<dbReference type="GO" id="GO:0016646">
    <property type="term" value="F:oxidoreductase activity, acting on the CH-NH group of donors, NAD or NADP as acceptor"/>
    <property type="evidence" value="ECO:0007669"/>
    <property type="project" value="UniProtKB-ARBA"/>
</dbReference>
<dbReference type="InterPro" id="IPR012349">
    <property type="entry name" value="Split_barrel_FMN-bd"/>
</dbReference>
<organism evidence="5 6">
    <name type="scientific">Aquabacterium lacunae</name>
    <dbReference type="NCBI Taxonomy" id="2528630"/>
    <lineage>
        <taxon>Bacteria</taxon>
        <taxon>Pseudomonadati</taxon>
        <taxon>Pseudomonadota</taxon>
        <taxon>Betaproteobacteria</taxon>
        <taxon>Burkholderiales</taxon>
        <taxon>Aquabacterium</taxon>
    </lineage>
</organism>
<name>A0A4Q9H4Z0_9BURK</name>
<dbReference type="InterPro" id="IPR052174">
    <property type="entry name" value="Flavoredoxin"/>
</dbReference>
<dbReference type="GO" id="GO:0010181">
    <property type="term" value="F:FMN binding"/>
    <property type="evidence" value="ECO:0007669"/>
    <property type="project" value="InterPro"/>
</dbReference>
<dbReference type="Proteomes" id="UP000292120">
    <property type="component" value="Unassembled WGS sequence"/>
</dbReference>
<proteinExistence type="inferred from homology"/>
<dbReference type="EMBL" id="SIXI01000002">
    <property type="protein sequence ID" value="TBO32620.1"/>
    <property type="molecule type" value="Genomic_DNA"/>
</dbReference>
<dbReference type="AlphaFoldDB" id="A0A4Q9H4Z0"/>
<dbReference type="Gene3D" id="2.30.110.10">
    <property type="entry name" value="Electron Transport, Fmn-binding Protein, Chain A"/>
    <property type="match status" value="1"/>
</dbReference>
<comment type="caution">
    <text evidence="5">The sequence shown here is derived from an EMBL/GenBank/DDBJ whole genome shotgun (WGS) entry which is preliminary data.</text>
</comment>
<evidence type="ECO:0000259" key="4">
    <source>
        <dbReference type="SMART" id="SM00903"/>
    </source>
</evidence>